<gene>
    <name evidence="6" type="ORF">GCM10022288_21660</name>
</gene>
<dbReference type="Proteomes" id="UP001500213">
    <property type="component" value="Unassembled WGS sequence"/>
</dbReference>
<evidence type="ECO:0000256" key="4">
    <source>
        <dbReference type="SAM" id="SignalP"/>
    </source>
</evidence>
<dbReference type="InterPro" id="IPR000914">
    <property type="entry name" value="SBP_5_dom"/>
</dbReference>
<keyword evidence="7" id="KW-1185">Reference proteome</keyword>
<evidence type="ECO:0000259" key="5">
    <source>
        <dbReference type="Pfam" id="PF00496"/>
    </source>
</evidence>
<dbReference type="PANTHER" id="PTHR30290:SF9">
    <property type="entry name" value="OLIGOPEPTIDE-BINDING PROTEIN APPA"/>
    <property type="match status" value="1"/>
</dbReference>
<protein>
    <submittedName>
        <fullName evidence="6">ABC transporter substrate-binding protein</fullName>
    </submittedName>
</protein>
<comment type="similarity">
    <text evidence="1">Belongs to the bacterial solute-binding protein 5 family.</text>
</comment>
<dbReference type="PIRSF" id="PIRSF002741">
    <property type="entry name" value="MppA"/>
    <property type="match status" value="1"/>
</dbReference>
<name>A0ABP8AVL5_9MICO</name>
<sequence length="566" mass="60363">MTTTRKRLLLGAAALAASAALALSGCSGSSSSTSTSGAGSTVTVFSGQVGNFTENFNPLSPTGSGLQPTNGVIYEPLFYYNKAKAGNPVPLLGTSFTWNDDGTELTVKVRQGVKWSDGKPETADDVVYTLNLVSNNPALNTSGQKWVAKKTDDSTVVIDFPKTAFTLEPQILGNEPIVPERIWKNISDPTKTTNTNPVGTGPYMLKSFTPQSFLLVKNPNYWGTGDSAPKVSQVRYISLSNADAATSALQQGQVDYMGSFLPTLKSIMSQHKNLSYSNSPQATTALFTCSNPDLGCTGPQTDPAVRQALYYAMDRTQLSNQAAAGFSAPASPSLILNTVNKDQITSPDYLKTPQSADVAKAKSLLEAAGWTLGSKGYYEKDGKELDLSVNVVSGWTDYDTICTLLQGQFKKAGIKLAVNQVAQNAWTQAEVSGKYQLSVNSINMGPSSNPYFQYNQYLSTAATAKVGGSATTNVSRYSNPAVDAAISSLASTNDEGKEQAAYKTIQDAIVKDMPYVPVYVNSALAEYNNSHATGWPSQDNQYAFPLPWGGNWGVGIVLKTIRPVGK</sequence>
<evidence type="ECO:0000256" key="1">
    <source>
        <dbReference type="ARBA" id="ARBA00005695"/>
    </source>
</evidence>
<dbReference type="PANTHER" id="PTHR30290">
    <property type="entry name" value="PERIPLASMIC BINDING COMPONENT OF ABC TRANSPORTER"/>
    <property type="match status" value="1"/>
</dbReference>
<evidence type="ECO:0000313" key="7">
    <source>
        <dbReference type="Proteomes" id="UP001500213"/>
    </source>
</evidence>
<keyword evidence="2" id="KW-0813">Transport</keyword>
<accession>A0ABP8AVL5</accession>
<proteinExistence type="inferred from homology"/>
<dbReference type="InterPro" id="IPR030678">
    <property type="entry name" value="Peptide/Ni-bd"/>
</dbReference>
<dbReference type="EMBL" id="BAABBX010000015">
    <property type="protein sequence ID" value="GAA4191207.1"/>
    <property type="molecule type" value="Genomic_DNA"/>
</dbReference>
<feature type="signal peptide" evidence="4">
    <location>
        <begin position="1"/>
        <end position="22"/>
    </location>
</feature>
<dbReference type="InterPro" id="IPR006311">
    <property type="entry name" value="TAT_signal"/>
</dbReference>
<dbReference type="Gene3D" id="3.10.105.10">
    <property type="entry name" value="Dipeptide-binding Protein, Domain 3"/>
    <property type="match status" value="1"/>
</dbReference>
<dbReference type="SUPFAM" id="SSF53850">
    <property type="entry name" value="Periplasmic binding protein-like II"/>
    <property type="match status" value="1"/>
</dbReference>
<dbReference type="CDD" id="cd08509">
    <property type="entry name" value="PBP2_TmCBP_oligosaccharides_like"/>
    <property type="match status" value="1"/>
</dbReference>
<dbReference type="PROSITE" id="PS51257">
    <property type="entry name" value="PROKAR_LIPOPROTEIN"/>
    <property type="match status" value="1"/>
</dbReference>
<evidence type="ECO:0000256" key="2">
    <source>
        <dbReference type="ARBA" id="ARBA00022448"/>
    </source>
</evidence>
<feature type="domain" description="Solute-binding protein family 5" evidence="5">
    <location>
        <begin position="87"/>
        <end position="461"/>
    </location>
</feature>
<organism evidence="6 7">
    <name type="scientific">Gryllotalpicola kribbensis</name>
    <dbReference type="NCBI Taxonomy" id="993084"/>
    <lineage>
        <taxon>Bacteria</taxon>
        <taxon>Bacillati</taxon>
        <taxon>Actinomycetota</taxon>
        <taxon>Actinomycetes</taxon>
        <taxon>Micrococcales</taxon>
        <taxon>Microbacteriaceae</taxon>
        <taxon>Gryllotalpicola</taxon>
    </lineage>
</organism>
<dbReference type="PROSITE" id="PS51318">
    <property type="entry name" value="TAT"/>
    <property type="match status" value="1"/>
</dbReference>
<evidence type="ECO:0000313" key="6">
    <source>
        <dbReference type="EMBL" id="GAA4191207.1"/>
    </source>
</evidence>
<dbReference type="Gene3D" id="3.90.76.10">
    <property type="entry name" value="Dipeptide-binding Protein, Domain 1"/>
    <property type="match status" value="1"/>
</dbReference>
<feature type="chain" id="PRO_5047201497" evidence="4">
    <location>
        <begin position="23"/>
        <end position="566"/>
    </location>
</feature>
<dbReference type="Pfam" id="PF00496">
    <property type="entry name" value="SBP_bac_5"/>
    <property type="match status" value="1"/>
</dbReference>
<evidence type="ECO:0000256" key="3">
    <source>
        <dbReference type="ARBA" id="ARBA00022729"/>
    </source>
</evidence>
<dbReference type="InterPro" id="IPR039424">
    <property type="entry name" value="SBP_5"/>
</dbReference>
<reference evidence="7" key="1">
    <citation type="journal article" date="2019" name="Int. J. Syst. Evol. Microbiol.">
        <title>The Global Catalogue of Microorganisms (GCM) 10K type strain sequencing project: providing services to taxonomists for standard genome sequencing and annotation.</title>
        <authorList>
            <consortium name="The Broad Institute Genomics Platform"/>
            <consortium name="The Broad Institute Genome Sequencing Center for Infectious Disease"/>
            <person name="Wu L."/>
            <person name="Ma J."/>
        </authorList>
    </citation>
    <scope>NUCLEOTIDE SEQUENCE [LARGE SCALE GENOMIC DNA]</scope>
    <source>
        <strain evidence="7">JCM 17593</strain>
    </source>
</reference>
<comment type="caution">
    <text evidence="6">The sequence shown here is derived from an EMBL/GenBank/DDBJ whole genome shotgun (WGS) entry which is preliminary data.</text>
</comment>
<dbReference type="Gene3D" id="3.40.190.10">
    <property type="entry name" value="Periplasmic binding protein-like II"/>
    <property type="match status" value="1"/>
</dbReference>
<keyword evidence="3 4" id="KW-0732">Signal</keyword>
<dbReference type="RefSeq" id="WP_344776736.1">
    <property type="nucleotide sequence ID" value="NZ_BAABBX010000015.1"/>
</dbReference>